<protein>
    <submittedName>
        <fullName evidence="3">Uncharacterized protein</fullName>
    </submittedName>
</protein>
<sequence length="415" mass="45330">MRRTTPRQLGSACQVCASVPVRSSTTRPFLIPSTLVAPRISSSRAVNPSPLGTRLAHTSSAAPKVKKGTQDASLAPANPRVPGAKQLAAAVETNLEKFLSLKGLPGQHVTNAMLDVILRDATALHGLVRRETQQTMNAVSRLAKMGAERTGAKIPINSQLTEAVETVARASFTVVTHPNVEMTSEVLERYVQIQAQIGRPESLPYILELYASKPKPVVKNGELHFIKQRPNAAAKAIEIPVAEMALDTAIEAKHLDSALGIIQSAYCVPAFRRQKLIKHTTAPAMALAALPFGIFGTASAYASFWQNTMDITTATGIGVAGISGYFFVTGSMGLIAKLSNKDHMKRVTWTPGTPLRYRWLREEERAALDKVACAWGFKEEWRYGEEAGAEWEGLKEYMGYRQMLLDRVEFMQGMN</sequence>
<feature type="transmembrane region" description="Helical" evidence="2">
    <location>
        <begin position="316"/>
        <end position="336"/>
    </location>
</feature>
<evidence type="ECO:0000256" key="1">
    <source>
        <dbReference type="SAM" id="MobiDB-lite"/>
    </source>
</evidence>
<keyword evidence="4" id="KW-1185">Reference proteome</keyword>
<evidence type="ECO:0000256" key="2">
    <source>
        <dbReference type="SAM" id="Phobius"/>
    </source>
</evidence>
<keyword evidence="2" id="KW-1133">Transmembrane helix</keyword>
<name>A0A8K0WWX8_9HYPO</name>
<feature type="transmembrane region" description="Helical" evidence="2">
    <location>
        <begin position="282"/>
        <end position="304"/>
    </location>
</feature>
<reference evidence="3" key="1">
    <citation type="journal article" date="2021" name="Nat. Commun.">
        <title>Genetic determinants of endophytism in the Arabidopsis root mycobiome.</title>
        <authorList>
            <person name="Mesny F."/>
            <person name="Miyauchi S."/>
            <person name="Thiergart T."/>
            <person name="Pickel B."/>
            <person name="Atanasova L."/>
            <person name="Karlsson M."/>
            <person name="Huettel B."/>
            <person name="Barry K.W."/>
            <person name="Haridas S."/>
            <person name="Chen C."/>
            <person name="Bauer D."/>
            <person name="Andreopoulos W."/>
            <person name="Pangilinan J."/>
            <person name="LaButti K."/>
            <person name="Riley R."/>
            <person name="Lipzen A."/>
            <person name="Clum A."/>
            <person name="Drula E."/>
            <person name="Henrissat B."/>
            <person name="Kohler A."/>
            <person name="Grigoriev I.V."/>
            <person name="Martin F.M."/>
            <person name="Hacquard S."/>
        </authorList>
    </citation>
    <scope>NUCLEOTIDE SEQUENCE</scope>
    <source>
        <strain evidence="3">MPI-CAGE-CH-0235</strain>
    </source>
</reference>
<accession>A0A8K0WWX8</accession>
<dbReference type="AlphaFoldDB" id="A0A8K0WWX8"/>
<organism evidence="3 4">
    <name type="scientific">Stachybotrys elegans</name>
    <dbReference type="NCBI Taxonomy" id="80388"/>
    <lineage>
        <taxon>Eukaryota</taxon>
        <taxon>Fungi</taxon>
        <taxon>Dikarya</taxon>
        <taxon>Ascomycota</taxon>
        <taxon>Pezizomycotina</taxon>
        <taxon>Sordariomycetes</taxon>
        <taxon>Hypocreomycetidae</taxon>
        <taxon>Hypocreales</taxon>
        <taxon>Stachybotryaceae</taxon>
        <taxon>Stachybotrys</taxon>
    </lineage>
</organism>
<keyword evidence="2" id="KW-0472">Membrane</keyword>
<dbReference type="Proteomes" id="UP000813444">
    <property type="component" value="Unassembled WGS sequence"/>
</dbReference>
<proteinExistence type="predicted"/>
<feature type="region of interest" description="Disordered" evidence="1">
    <location>
        <begin position="43"/>
        <end position="80"/>
    </location>
</feature>
<evidence type="ECO:0000313" key="4">
    <source>
        <dbReference type="Proteomes" id="UP000813444"/>
    </source>
</evidence>
<keyword evidence="2" id="KW-0812">Transmembrane</keyword>
<gene>
    <name evidence="3" type="ORF">B0I35DRAFT_23521</name>
</gene>
<comment type="caution">
    <text evidence="3">The sequence shown here is derived from an EMBL/GenBank/DDBJ whole genome shotgun (WGS) entry which is preliminary data.</text>
</comment>
<dbReference type="EMBL" id="JAGPNK010000001">
    <property type="protein sequence ID" value="KAH7328650.1"/>
    <property type="molecule type" value="Genomic_DNA"/>
</dbReference>
<evidence type="ECO:0000313" key="3">
    <source>
        <dbReference type="EMBL" id="KAH7328650.1"/>
    </source>
</evidence>
<dbReference type="OrthoDB" id="5360701at2759"/>